<keyword evidence="3 12" id="KW-0813">Transport</keyword>
<dbReference type="EMBL" id="NDIQ01000001">
    <property type="protein sequence ID" value="PRT52432.1"/>
    <property type="molecule type" value="Genomic_DNA"/>
</dbReference>
<gene>
    <name evidence="13" type="ORF">B9G98_00052</name>
</gene>
<comment type="caution">
    <text evidence="13">The sequence shown here is derived from an EMBL/GenBank/DDBJ whole genome shotgun (WGS) entry which is preliminary data.</text>
</comment>
<comment type="subunit">
    <text evidence="12">Component of the PAM complex.</text>
</comment>
<evidence type="ECO:0000256" key="9">
    <source>
        <dbReference type="ARBA" id="ARBA00023010"/>
    </source>
</evidence>
<accession>A0A2T0FBP5</accession>
<dbReference type="GO" id="GO:0030150">
    <property type="term" value="P:protein import into mitochondrial matrix"/>
    <property type="evidence" value="ECO:0007669"/>
    <property type="project" value="UniProtKB-UniRule"/>
</dbReference>
<dbReference type="PANTHER" id="PTHR28021">
    <property type="entry name" value="PRESEQUENCE TRANSLOCATED-ASSOCIATED MOTOR SUBUNIT PAM17, MITOCHONDRIAL"/>
    <property type="match status" value="1"/>
</dbReference>
<dbReference type="STRING" id="45607.A0A2T0FBP5"/>
<keyword evidence="5 12" id="KW-0999">Mitochondrion inner membrane</keyword>
<keyword evidence="7" id="KW-0809">Transit peptide</keyword>
<feature type="transmembrane region" description="Helical" evidence="12">
    <location>
        <begin position="46"/>
        <end position="66"/>
    </location>
</feature>
<evidence type="ECO:0000256" key="3">
    <source>
        <dbReference type="ARBA" id="ARBA00022448"/>
    </source>
</evidence>
<keyword evidence="9 12" id="KW-0811">Translocation</keyword>
<feature type="transmembrane region" description="Helical" evidence="12">
    <location>
        <begin position="78"/>
        <end position="100"/>
    </location>
</feature>
<evidence type="ECO:0000256" key="10">
    <source>
        <dbReference type="ARBA" id="ARBA00023128"/>
    </source>
</evidence>
<dbReference type="Pfam" id="PF08566">
    <property type="entry name" value="Pam17"/>
    <property type="match status" value="1"/>
</dbReference>
<keyword evidence="14" id="KW-1185">Reference proteome</keyword>
<protein>
    <recommendedName>
        <fullName evidence="12">Presequence translocated-associated motor subunit PAM17</fullName>
    </recommendedName>
</protein>
<evidence type="ECO:0000256" key="4">
    <source>
        <dbReference type="ARBA" id="ARBA00022692"/>
    </source>
</evidence>
<reference evidence="13 14" key="1">
    <citation type="submission" date="2017-04" db="EMBL/GenBank/DDBJ databases">
        <title>Genome sequencing of [Candida] sorbophila.</title>
        <authorList>
            <person name="Ahn J.O."/>
        </authorList>
    </citation>
    <scope>NUCLEOTIDE SEQUENCE [LARGE SCALE GENOMIC DNA]</scope>
    <source>
        <strain evidence="13 14">DS02</strain>
    </source>
</reference>
<keyword evidence="11 12" id="KW-0472">Membrane</keyword>
<evidence type="ECO:0000256" key="11">
    <source>
        <dbReference type="ARBA" id="ARBA00023136"/>
    </source>
</evidence>
<organism evidence="13 14">
    <name type="scientific">Wickerhamiella sorbophila</name>
    <dbReference type="NCBI Taxonomy" id="45607"/>
    <lineage>
        <taxon>Eukaryota</taxon>
        <taxon>Fungi</taxon>
        <taxon>Dikarya</taxon>
        <taxon>Ascomycota</taxon>
        <taxon>Saccharomycotina</taxon>
        <taxon>Dipodascomycetes</taxon>
        <taxon>Dipodascales</taxon>
        <taxon>Trichomonascaceae</taxon>
        <taxon>Wickerhamiella</taxon>
    </lineage>
</organism>
<keyword evidence="8 12" id="KW-1133">Transmembrane helix</keyword>
<sequence>MFGIRPMVGLRLAAPTRSFASTSARLNSSSLTWNEFFAMRSRRRRLGQICSVGTTFAGVGIAWTYFANIEIDMTEKLFGVDAIFVYGACIVFAGVLGYLAGPGVGNFMFRQSLGKRAADFAVKDTTFLQHIKRNRPDPAKQSYTNPITDYYGEKIDSLSGYRRWLRDAHIYKLKSEKYL</sequence>
<dbReference type="OrthoDB" id="5970083at2759"/>
<evidence type="ECO:0000256" key="12">
    <source>
        <dbReference type="RuleBase" id="RU367146"/>
    </source>
</evidence>
<keyword evidence="10 12" id="KW-0496">Mitochondrion</keyword>
<comment type="function">
    <text evidence="12">Component of the PAM complex, a complex required for the translocation of transit peptide-containing proteins from the inner membrane into the mitochondrial matrix in an ATP-dependent manner.</text>
</comment>
<dbReference type="GO" id="GO:0001405">
    <property type="term" value="C:PAM complex, Tim23 associated import motor"/>
    <property type="evidence" value="ECO:0007669"/>
    <property type="project" value="UniProtKB-UniRule"/>
</dbReference>
<dbReference type="InterPro" id="IPR013875">
    <property type="entry name" value="Pam17"/>
</dbReference>
<evidence type="ECO:0000256" key="6">
    <source>
        <dbReference type="ARBA" id="ARBA00022927"/>
    </source>
</evidence>
<evidence type="ECO:0000256" key="1">
    <source>
        <dbReference type="ARBA" id="ARBA00004448"/>
    </source>
</evidence>
<keyword evidence="6 12" id="KW-0653">Protein transport</keyword>
<dbReference type="AlphaFoldDB" id="A0A2T0FBP5"/>
<comment type="subcellular location">
    <subcellularLocation>
        <location evidence="1 12">Mitochondrion inner membrane</location>
        <topology evidence="1 12">Multi-pass membrane protein</topology>
    </subcellularLocation>
</comment>
<name>A0A2T0FBP5_9ASCO</name>
<dbReference type="GeneID" id="36513801"/>
<evidence type="ECO:0000256" key="2">
    <source>
        <dbReference type="ARBA" id="ARBA00006837"/>
    </source>
</evidence>
<evidence type="ECO:0000313" key="13">
    <source>
        <dbReference type="EMBL" id="PRT52432.1"/>
    </source>
</evidence>
<evidence type="ECO:0000256" key="7">
    <source>
        <dbReference type="ARBA" id="ARBA00022946"/>
    </source>
</evidence>
<dbReference type="Proteomes" id="UP000238350">
    <property type="component" value="Unassembled WGS sequence"/>
</dbReference>
<dbReference type="PANTHER" id="PTHR28021:SF1">
    <property type="entry name" value="PRESEQUENCE TRANSLOCATED-ASSOCIATED MOTOR SUBUNIT PAM17, MITOCHONDRIAL"/>
    <property type="match status" value="1"/>
</dbReference>
<keyword evidence="4 12" id="KW-0812">Transmembrane</keyword>
<proteinExistence type="inferred from homology"/>
<evidence type="ECO:0000256" key="8">
    <source>
        <dbReference type="ARBA" id="ARBA00022989"/>
    </source>
</evidence>
<dbReference type="RefSeq" id="XP_024662378.1">
    <property type="nucleotide sequence ID" value="XM_024806610.1"/>
</dbReference>
<evidence type="ECO:0000313" key="14">
    <source>
        <dbReference type="Proteomes" id="UP000238350"/>
    </source>
</evidence>
<evidence type="ECO:0000256" key="5">
    <source>
        <dbReference type="ARBA" id="ARBA00022792"/>
    </source>
</evidence>
<comment type="similarity">
    <text evidence="2 12">Belongs to the PAM17 family.</text>
</comment>